<dbReference type="Pfam" id="PF00829">
    <property type="entry name" value="Ribosomal_L21p"/>
    <property type="match status" value="1"/>
</dbReference>
<dbReference type="Proteomes" id="UP000477083">
    <property type="component" value="Unassembled WGS sequence"/>
</dbReference>
<dbReference type="PANTHER" id="PTHR21349">
    <property type="entry name" value="50S RIBOSOMAL PROTEIN L21"/>
    <property type="match status" value="1"/>
</dbReference>
<dbReference type="InterPro" id="IPR028909">
    <property type="entry name" value="bL21-like"/>
</dbReference>
<evidence type="ECO:0000256" key="5">
    <source>
        <dbReference type="RuleBase" id="RU000562"/>
    </source>
</evidence>
<dbReference type="PANTHER" id="PTHR21349:SF0">
    <property type="entry name" value="LARGE RIBOSOMAL SUBUNIT PROTEIN BL21M"/>
    <property type="match status" value="1"/>
</dbReference>
<organism evidence="7 8">
    <name type="scientific">Frigidibacter albus</name>
    <dbReference type="NCBI Taxonomy" id="1465486"/>
    <lineage>
        <taxon>Bacteria</taxon>
        <taxon>Pseudomonadati</taxon>
        <taxon>Pseudomonadota</taxon>
        <taxon>Alphaproteobacteria</taxon>
        <taxon>Rhodobacterales</taxon>
        <taxon>Paracoccaceae</taxon>
        <taxon>Frigidibacter</taxon>
    </lineage>
</organism>
<feature type="region of interest" description="Disordered" evidence="6">
    <location>
        <begin position="126"/>
        <end position="151"/>
    </location>
</feature>
<dbReference type="OrthoDB" id="9813334at2"/>
<dbReference type="GO" id="GO:0006412">
    <property type="term" value="P:translation"/>
    <property type="evidence" value="ECO:0007669"/>
    <property type="project" value="UniProtKB-UniRule"/>
</dbReference>
<dbReference type="GO" id="GO:0019843">
    <property type="term" value="F:rRNA binding"/>
    <property type="evidence" value="ECO:0007669"/>
    <property type="project" value="UniProtKB-UniRule"/>
</dbReference>
<keyword evidence="8" id="KW-1185">Reference proteome</keyword>
<protein>
    <recommendedName>
        <fullName evidence="4">Large ribosomal subunit protein bL21</fullName>
    </recommendedName>
</protein>
<dbReference type="GO" id="GO:1990904">
    <property type="term" value="C:ribonucleoprotein complex"/>
    <property type="evidence" value="ECO:0007669"/>
    <property type="project" value="UniProtKB-KW"/>
</dbReference>
<evidence type="ECO:0000256" key="1">
    <source>
        <dbReference type="ARBA" id="ARBA00008563"/>
    </source>
</evidence>
<accession>A0A6L8VLI2</accession>
<keyword evidence="4 5" id="KW-0694">RNA-binding</keyword>
<evidence type="ECO:0000313" key="7">
    <source>
        <dbReference type="EMBL" id="MZQ90631.1"/>
    </source>
</evidence>
<dbReference type="AlphaFoldDB" id="A0A6L8VLI2"/>
<feature type="compositionally biased region" description="Low complexity" evidence="6">
    <location>
        <begin position="126"/>
        <end position="138"/>
    </location>
</feature>
<sequence length="151" mass="15950">MFAVLKTGGKQYKVQAGDVLRVERLAANAGDKVQFNDILMLGGETLTLGLPFVAGAAVQADVIDEIKADKVITFHKRRRKHSSQRTRGHRQKLTLLRVTNILADGADASGVMAAVGARTKVPAADVAEAPAAAEAAPAKPKRAKKAAEAQE</sequence>
<reference evidence="7 8" key="1">
    <citation type="submission" date="2020-01" db="EMBL/GenBank/DDBJ databases">
        <title>Frigidibacter albus SP32T (=CGMCC 1.13995T).</title>
        <authorList>
            <person name="Liao X."/>
        </authorList>
    </citation>
    <scope>NUCLEOTIDE SEQUENCE [LARGE SCALE GENOMIC DNA]</scope>
    <source>
        <strain evidence="7 8">SP32</strain>
    </source>
</reference>
<proteinExistence type="inferred from homology"/>
<evidence type="ECO:0000256" key="3">
    <source>
        <dbReference type="ARBA" id="ARBA00023274"/>
    </source>
</evidence>
<dbReference type="GO" id="GO:0005737">
    <property type="term" value="C:cytoplasm"/>
    <property type="evidence" value="ECO:0007669"/>
    <property type="project" value="UniProtKB-ARBA"/>
</dbReference>
<gene>
    <name evidence="4 7" type="primary">rplU</name>
    <name evidence="7" type="ORF">GS660_16170</name>
</gene>
<dbReference type="HAMAP" id="MF_01363">
    <property type="entry name" value="Ribosomal_bL21"/>
    <property type="match status" value="1"/>
</dbReference>
<evidence type="ECO:0000256" key="6">
    <source>
        <dbReference type="SAM" id="MobiDB-lite"/>
    </source>
</evidence>
<keyword evidence="3 4" id="KW-0687">Ribonucleoprotein</keyword>
<dbReference type="InterPro" id="IPR036164">
    <property type="entry name" value="bL21-like_sf"/>
</dbReference>
<dbReference type="SUPFAM" id="SSF141091">
    <property type="entry name" value="L21p-like"/>
    <property type="match status" value="1"/>
</dbReference>
<comment type="similarity">
    <text evidence="1 4 5">Belongs to the bacterial ribosomal protein bL21 family.</text>
</comment>
<evidence type="ECO:0000256" key="2">
    <source>
        <dbReference type="ARBA" id="ARBA00022980"/>
    </source>
</evidence>
<comment type="function">
    <text evidence="4 5">This protein binds to 23S rRNA in the presence of protein L20.</text>
</comment>
<name>A0A6L8VLI2_9RHOB</name>
<dbReference type="GO" id="GO:0005840">
    <property type="term" value="C:ribosome"/>
    <property type="evidence" value="ECO:0007669"/>
    <property type="project" value="UniProtKB-KW"/>
</dbReference>
<dbReference type="EMBL" id="WWNR01000011">
    <property type="protein sequence ID" value="MZQ90631.1"/>
    <property type="molecule type" value="Genomic_DNA"/>
</dbReference>
<keyword evidence="4 5" id="KW-0699">rRNA-binding</keyword>
<dbReference type="InterPro" id="IPR001787">
    <property type="entry name" value="Ribosomal_bL21"/>
</dbReference>
<dbReference type="GO" id="GO:0003735">
    <property type="term" value="F:structural constituent of ribosome"/>
    <property type="evidence" value="ECO:0007669"/>
    <property type="project" value="InterPro"/>
</dbReference>
<evidence type="ECO:0000313" key="8">
    <source>
        <dbReference type="Proteomes" id="UP000477083"/>
    </source>
</evidence>
<evidence type="ECO:0000256" key="4">
    <source>
        <dbReference type="HAMAP-Rule" id="MF_01363"/>
    </source>
</evidence>
<keyword evidence="2 4" id="KW-0689">Ribosomal protein</keyword>
<comment type="caution">
    <text evidence="7">The sequence shown here is derived from an EMBL/GenBank/DDBJ whole genome shotgun (WGS) entry which is preliminary data.</text>
</comment>
<dbReference type="NCBIfam" id="TIGR00061">
    <property type="entry name" value="L21"/>
    <property type="match status" value="1"/>
</dbReference>
<comment type="subunit">
    <text evidence="4">Part of the 50S ribosomal subunit. Contacts protein L20.</text>
</comment>